<reference evidence="2 3" key="1">
    <citation type="submission" date="2018-03" db="EMBL/GenBank/DDBJ databases">
        <title>Genomic Encyclopedia of Archaeal and Bacterial Type Strains, Phase II (KMG-II): from individual species to whole genera.</title>
        <authorList>
            <person name="Goeker M."/>
        </authorList>
    </citation>
    <scope>NUCLEOTIDE SEQUENCE [LARGE SCALE GENOMIC DNA]</scope>
    <source>
        <strain evidence="2 3">DSM 28057</strain>
    </source>
</reference>
<sequence>MKRLLRKISIAAFVLFSASSCDNLLDVNVDPGRISADQITVPNLLPSAIRFTANVQFGAAQFGAQYPQYLGGQAISQYTPYGFDQLWRPLYSDALPSLQEIISRAEALGAYNYSGIAKVMLAMNMLTASAIYGDLPYTEANKGTAILNPCYDTMQQLYEVHIPQLINSAIEDLQRPLPELPNLRTVRNDYIYNGNLDNWRRAAFALRARYNLQMSIKNPSLLAAAAADVDRAFTGFSQDLDLIYEANIQNPWWSFLGNPVNKTQQPTSFITNMMNGTAQYPGLVDPRLPLYMSSSNPNEFRGVVPGRLVGDDPTVNVNLTATTWHSRNVAPLQMLTYAEAQFIKAEALLNSNRPAAYEAYVNGIRASMTKLGVSGDAINSYLQNTLVSMGSSNLQLRDIMMQKYIALYLQMETWNDMRRYQYDPNIYPGLNKPVINQIPGEPWIQRSNIADDEPGTNTCIPVIPNQGVKLWLFDN</sequence>
<name>A0A2P8EAC9_9BACT</name>
<evidence type="ECO:0000313" key="3">
    <source>
        <dbReference type="Proteomes" id="UP000240708"/>
    </source>
</evidence>
<comment type="caution">
    <text evidence="2">The sequence shown here is derived from an EMBL/GenBank/DDBJ whole genome shotgun (WGS) entry which is preliminary data.</text>
</comment>
<dbReference type="InterPro" id="IPR011990">
    <property type="entry name" value="TPR-like_helical_dom_sf"/>
</dbReference>
<dbReference type="InterPro" id="IPR041662">
    <property type="entry name" value="SusD-like_2"/>
</dbReference>
<gene>
    <name evidence="2" type="ORF">CLV48_102248</name>
</gene>
<dbReference type="RefSeq" id="WP_106566362.1">
    <property type="nucleotide sequence ID" value="NZ_PYGF01000002.1"/>
</dbReference>
<keyword evidence="3" id="KW-1185">Reference proteome</keyword>
<dbReference type="EMBL" id="PYGF01000002">
    <property type="protein sequence ID" value="PSL06432.1"/>
    <property type="molecule type" value="Genomic_DNA"/>
</dbReference>
<keyword evidence="1" id="KW-0732">Signal</keyword>
<feature type="chain" id="PRO_5015148591" evidence="1">
    <location>
        <begin position="23"/>
        <end position="475"/>
    </location>
</feature>
<dbReference type="Proteomes" id="UP000240708">
    <property type="component" value="Unassembled WGS sequence"/>
</dbReference>
<evidence type="ECO:0000313" key="2">
    <source>
        <dbReference type="EMBL" id="PSL06432.1"/>
    </source>
</evidence>
<dbReference type="SUPFAM" id="SSF48452">
    <property type="entry name" value="TPR-like"/>
    <property type="match status" value="1"/>
</dbReference>
<accession>A0A2P8EAC9</accession>
<dbReference type="PROSITE" id="PS51257">
    <property type="entry name" value="PROKAR_LIPOPROTEIN"/>
    <property type="match status" value="1"/>
</dbReference>
<dbReference type="Gene3D" id="1.25.40.390">
    <property type="match status" value="1"/>
</dbReference>
<dbReference type="AlphaFoldDB" id="A0A2P8EAC9"/>
<dbReference type="Pfam" id="PF12771">
    <property type="entry name" value="SusD-like_2"/>
    <property type="match status" value="1"/>
</dbReference>
<organism evidence="2 3">
    <name type="scientific">Cecembia rubra</name>
    <dbReference type="NCBI Taxonomy" id="1485585"/>
    <lineage>
        <taxon>Bacteria</taxon>
        <taxon>Pseudomonadati</taxon>
        <taxon>Bacteroidota</taxon>
        <taxon>Cytophagia</taxon>
        <taxon>Cytophagales</taxon>
        <taxon>Cyclobacteriaceae</taxon>
        <taxon>Cecembia</taxon>
    </lineage>
</organism>
<feature type="signal peptide" evidence="1">
    <location>
        <begin position="1"/>
        <end position="22"/>
    </location>
</feature>
<dbReference type="OrthoDB" id="973072at2"/>
<proteinExistence type="predicted"/>
<evidence type="ECO:0000256" key="1">
    <source>
        <dbReference type="SAM" id="SignalP"/>
    </source>
</evidence>
<protein>
    <submittedName>
        <fullName evidence="2">SusD-like starch-binding protein associating with outer membrane</fullName>
    </submittedName>
</protein>